<accession>A0A0R1M3E9</accession>
<dbReference type="FunFam" id="3.20.190.10:FF:000001">
    <property type="entry name" value="Formamidopyrimidine-DNA glycosylase"/>
    <property type="match status" value="1"/>
</dbReference>
<dbReference type="GO" id="GO:0006284">
    <property type="term" value="P:base-excision repair"/>
    <property type="evidence" value="ECO:0007669"/>
    <property type="project" value="InterPro"/>
</dbReference>
<evidence type="ECO:0000256" key="2">
    <source>
        <dbReference type="ARBA" id="ARBA00009409"/>
    </source>
</evidence>
<organism evidence="19 20">
    <name type="scientific">Lactobacillus equicursoris DSM 19284 = JCM 14600 = CIP 110162</name>
    <dbReference type="NCBI Taxonomy" id="1293597"/>
    <lineage>
        <taxon>Bacteria</taxon>
        <taxon>Bacillati</taxon>
        <taxon>Bacillota</taxon>
        <taxon>Bacilli</taxon>
        <taxon>Lactobacillales</taxon>
        <taxon>Lactobacillaceae</taxon>
        <taxon>Lactobacillus</taxon>
    </lineage>
</organism>
<dbReference type="STRING" id="1293597.FC20_GL000242"/>
<feature type="active site" description="Schiff-base intermediate with DNA" evidence="16">
    <location>
        <position position="5"/>
    </location>
</feature>
<evidence type="ECO:0000256" key="9">
    <source>
        <dbReference type="ARBA" id="ARBA00023125"/>
    </source>
</evidence>
<comment type="subunit">
    <text evidence="3 16">Monomer.</text>
</comment>
<keyword evidence="9 16" id="KW-0238">DNA-binding</keyword>
<keyword evidence="20" id="KW-1185">Reference proteome</keyword>
<comment type="catalytic activity">
    <reaction evidence="14 16">
        <text>2'-deoxyribonucleotide-(2'-deoxyribose 5'-phosphate)-2'-deoxyribonucleotide-DNA = a 3'-end 2'-deoxyribonucleotide-(2,3-dehydro-2,3-deoxyribose 5'-phosphate)-DNA + a 5'-end 5'-phospho-2'-deoxyribonucleoside-DNA + H(+)</text>
        <dbReference type="Rhea" id="RHEA:66592"/>
        <dbReference type="Rhea" id="RHEA-COMP:13180"/>
        <dbReference type="Rhea" id="RHEA-COMP:16897"/>
        <dbReference type="Rhea" id="RHEA-COMP:17067"/>
        <dbReference type="ChEBI" id="CHEBI:15378"/>
        <dbReference type="ChEBI" id="CHEBI:136412"/>
        <dbReference type="ChEBI" id="CHEBI:157695"/>
        <dbReference type="ChEBI" id="CHEBI:167181"/>
        <dbReference type="EC" id="4.2.99.18"/>
    </reaction>
</comment>
<dbReference type="PROSITE" id="PS51066">
    <property type="entry name" value="ZF_FPG_2"/>
    <property type="match status" value="1"/>
</dbReference>
<dbReference type="PATRIC" id="fig|1293597.4.peg.266"/>
<dbReference type="GO" id="GO:0140078">
    <property type="term" value="F:class I DNA-(apurinic or apyrimidinic site) endonuclease activity"/>
    <property type="evidence" value="ECO:0007669"/>
    <property type="project" value="UniProtKB-EC"/>
</dbReference>
<dbReference type="GO" id="GO:0034039">
    <property type="term" value="F:8-oxo-7,8-dihydroguanine DNA N-glycosylase activity"/>
    <property type="evidence" value="ECO:0007669"/>
    <property type="project" value="TreeGrafter"/>
</dbReference>
<evidence type="ECO:0000256" key="3">
    <source>
        <dbReference type="ARBA" id="ARBA00011245"/>
    </source>
</evidence>
<feature type="active site" description="Proton donor; for beta-elimination activity" evidence="16">
    <location>
        <position position="61"/>
    </location>
</feature>
<dbReference type="EC" id="4.2.99.18" evidence="16"/>
<dbReference type="HAMAP" id="MF_00103">
    <property type="entry name" value="Fapy_DNA_glycosyl"/>
    <property type="match status" value="1"/>
</dbReference>
<dbReference type="eggNOG" id="COG0266">
    <property type="taxonomic scope" value="Bacteria"/>
</dbReference>
<comment type="function">
    <text evidence="15">Involved in base excision repair of DNA damaged by oxidation or by mutagenic agents. Acts as a DNA glycosylase that recognizes and removes damaged bases. Has a preference for oxidized purines, such as 7,8-dihydro-8-oxoguanine (8-oxoG). Has AP (apurinic/apyrimidinic) lyase activity and introduces nicks in the DNA strand. Cleaves the DNA backbone by beta-delta elimination to generate a single-strand break at the site of the removed base with both 3'- and 5'-phosphates.</text>
</comment>
<sequence>MKQMPEMPEVETVRRTLTPLAAGKTIKRVDVWYDKVIVGDVKSFQQQLKGKTIEKIDRYGKYLLFRLGDLTIVSHLRMEGKYRLTTADAPREKHEHLQFVFTDGSALRYDDVRKFGRLQLVETGTERIVTGIKHLGPEALSPEFTEDYFAKALKNKTKKIKNLLLDQTVVAGLGNIYVDEVLWQAKINPVAEPKDLTKQQVQDLYEAINSTIKEATKLGGTTVHSFLNAEGQAGGYQDRLEVYGRAGEDCLRCGEKLVKIKVNGRGTTYCPNCQRLKS</sequence>
<dbReference type="PANTHER" id="PTHR22993:SF9">
    <property type="entry name" value="FORMAMIDOPYRIMIDINE-DNA GLYCOSYLASE"/>
    <property type="match status" value="1"/>
</dbReference>
<dbReference type="InterPro" id="IPR000214">
    <property type="entry name" value="Znf_DNA_glyclase/AP_lyase"/>
</dbReference>
<dbReference type="NCBIfam" id="NF002211">
    <property type="entry name" value="PRK01103.1"/>
    <property type="match status" value="1"/>
</dbReference>
<evidence type="ECO:0000256" key="16">
    <source>
        <dbReference type="HAMAP-Rule" id="MF_00103"/>
    </source>
</evidence>
<keyword evidence="12 16" id="KW-0511">Multifunctional enzyme</keyword>
<dbReference type="SMART" id="SM01232">
    <property type="entry name" value="H2TH"/>
    <property type="match status" value="1"/>
</dbReference>
<dbReference type="AlphaFoldDB" id="A0A0R1M3E9"/>
<dbReference type="CDD" id="cd08966">
    <property type="entry name" value="EcFpg-like_N"/>
    <property type="match status" value="1"/>
</dbReference>
<dbReference type="PROSITE" id="PS51068">
    <property type="entry name" value="FPG_CAT"/>
    <property type="match status" value="1"/>
</dbReference>
<reference evidence="19 20" key="1">
    <citation type="journal article" date="2015" name="Genome Announc.">
        <title>Expanding the biotechnology potential of lactobacilli through comparative genomics of 213 strains and associated genera.</title>
        <authorList>
            <person name="Sun Z."/>
            <person name="Harris H.M."/>
            <person name="McCann A."/>
            <person name="Guo C."/>
            <person name="Argimon S."/>
            <person name="Zhang W."/>
            <person name="Yang X."/>
            <person name="Jeffery I.B."/>
            <person name="Cooney J.C."/>
            <person name="Kagawa T.F."/>
            <person name="Liu W."/>
            <person name="Song Y."/>
            <person name="Salvetti E."/>
            <person name="Wrobel A."/>
            <person name="Rasinkangas P."/>
            <person name="Parkhill J."/>
            <person name="Rea M.C."/>
            <person name="O'Sullivan O."/>
            <person name="Ritari J."/>
            <person name="Douillard F.P."/>
            <person name="Paul Ross R."/>
            <person name="Yang R."/>
            <person name="Briner A.E."/>
            <person name="Felis G.E."/>
            <person name="de Vos W.M."/>
            <person name="Barrangou R."/>
            <person name="Klaenhammer T.R."/>
            <person name="Caufield P.W."/>
            <person name="Cui Y."/>
            <person name="Zhang H."/>
            <person name="O'Toole P.W."/>
        </authorList>
    </citation>
    <scope>NUCLEOTIDE SEQUENCE [LARGE SCALE GENOMIC DNA]</scope>
    <source>
        <strain evidence="19 20">DSM 19284</strain>
    </source>
</reference>
<dbReference type="GO" id="GO:0003690">
    <property type="term" value="F:double-stranded DNA binding"/>
    <property type="evidence" value="ECO:0007669"/>
    <property type="project" value="UniProtKB-ARBA"/>
</dbReference>
<evidence type="ECO:0000256" key="5">
    <source>
        <dbReference type="ARBA" id="ARBA00022763"/>
    </source>
</evidence>
<evidence type="ECO:0000256" key="14">
    <source>
        <dbReference type="ARBA" id="ARBA00044632"/>
    </source>
</evidence>
<dbReference type="SUPFAM" id="SSF57716">
    <property type="entry name" value="Glucocorticoid receptor-like (DNA-binding domain)"/>
    <property type="match status" value="1"/>
</dbReference>
<dbReference type="InterPro" id="IPR020629">
    <property type="entry name" value="FPG_Glyclase"/>
</dbReference>
<evidence type="ECO:0000256" key="10">
    <source>
        <dbReference type="ARBA" id="ARBA00023204"/>
    </source>
</evidence>
<comment type="catalytic activity">
    <reaction evidence="1 16">
        <text>Hydrolysis of DNA containing ring-opened 7-methylguanine residues, releasing 2,6-diamino-4-hydroxy-5-(N-methyl)formamidopyrimidine.</text>
        <dbReference type="EC" id="3.2.2.23"/>
    </reaction>
</comment>
<dbReference type="Pfam" id="PF06831">
    <property type="entry name" value="H2TH"/>
    <property type="match status" value="1"/>
</dbReference>
<dbReference type="InterPro" id="IPR010979">
    <property type="entry name" value="Ribosomal_uS13-like_H2TH"/>
</dbReference>
<dbReference type="Gene3D" id="3.20.190.10">
    <property type="entry name" value="MutM-like, N-terminal"/>
    <property type="match status" value="1"/>
</dbReference>
<proteinExistence type="inferred from homology"/>
<keyword evidence="7 16" id="KW-0378">Hydrolase</keyword>
<evidence type="ECO:0000259" key="18">
    <source>
        <dbReference type="PROSITE" id="PS51068"/>
    </source>
</evidence>
<dbReference type="SUPFAM" id="SSF81624">
    <property type="entry name" value="N-terminal domain of MutM-like DNA repair proteins"/>
    <property type="match status" value="1"/>
</dbReference>
<dbReference type="InterPro" id="IPR035937">
    <property type="entry name" value="FPG_N"/>
</dbReference>
<keyword evidence="10 16" id="KW-0234">DNA repair</keyword>
<keyword evidence="13 16" id="KW-0326">Glycosidase</keyword>
<evidence type="ECO:0000259" key="17">
    <source>
        <dbReference type="PROSITE" id="PS51066"/>
    </source>
</evidence>
<evidence type="ECO:0000256" key="13">
    <source>
        <dbReference type="ARBA" id="ARBA00023295"/>
    </source>
</evidence>
<comment type="similarity">
    <text evidence="2 16">Belongs to the FPG family.</text>
</comment>
<dbReference type="GO" id="GO:0008270">
    <property type="term" value="F:zinc ion binding"/>
    <property type="evidence" value="ECO:0007669"/>
    <property type="project" value="UniProtKB-UniRule"/>
</dbReference>
<evidence type="ECO:0000256" key="7">
    <source>
        <dbReference type="ARBA" id="ARBA00022801"/>
    </source>
</evidence>
<dbReference type="InterPro" id="IPR015886">
    <property type="entry name" value="H2TH_FPG"/>
</dbReference>
<feature type="binding site" evidence="16">
    <location>
        <position position="156"/>
    </location>
    <ligand>
        <name>DNA</name>
        <dbReference type="ChEBI" id="CHEBI:16991"/>
    </ligand>
</feature>
<evidence type="ECO:0000256" key="4">
    <source>
        <dbReference type="ARBA" id="ARBA00022723"/>
    </source>
</evidence>
<evidence type="ECO:0000256" key="6">
    <source>
        <dbReference type="ARBA" id="ARBA00022771"/>
    </source>
</evidence>
<dbReference type="Pfam" id="PF06827">
    <property type="entry name" value="zf-FPG_IleRS"/>
    <property type="match status" value="1"/>
</dbReference>
<keyword evidence="4 16" id="KW-0479">Metal-binding</keyword>
<evidence type="ECO:0000256" key="11">
    <source>
        <dbReference type="ARBA" id="ARBA00023239"/>
    </source>
</evidence>
<feature type="binding site" evidence="16">
    <location>
        <position position="113"/>
    </location>
    <ligand>
        <name>DNA</name>
        <dbReference type="ChEBI" id="CHEBI:16991"/>
    </ligand>
</feature>
<evidence type="ECO:0000313" key="20">
    <source>
        <dbReference type="Proteomes" id="UP000051074"/>
    </source>
</evidence>
<keyword evidence="8 16" id="KW-0862">Zinc</keyword>
<comment type="caution">
    <text evidence="19">The sequence shown here is derived from an EMBL/GenBank/DDBJ whole genome shotgun (WGS) entry which is preliminary data.</text>
</comment>
<evidence type="ECO:0000256" key="12">
    <source>
        <dbReference type="ARBA" id="ARBA00023268"/>
    </source>
</evidence>
<evidence type="ECO:0000256" key="8">
    <source>
        <dbReference type="ARBA" id="ARBA00022833"/>
    </source>
</evidence>
<keyword evidence="5 16" id="KW-0227">DNA damage</keyword>
<dbReference type="InterPro" id="IPR012319">
    <property type="entry name" value="FPG_cat"/>
</dbReference>
<evidence type="ECO:0000256" key="1">
    <source>
        <dbReference type="ARBA" id="ARBA00001668"/>
    </source>
</evidence>
<name>A0A0R1M3E9_9LACO</name>
<dbReference type="FunFam" id="1.10.8.50:FF:000003">
    <property type="entry name" value="Formamidopyrimidine-DNA glycosylase"/>
    <property type="match status" value="1"/>
</dbReference>
<feature type="domain" description="FPG-type" evidence="17">
    <location>
        <begin position="241"/>
        <end position="275"/>
    </location>
</feature>
<feature type="domain" description="Formamidopyrimidine-DNA glycosylase catalytic" evidence="18">
    <location>
        <begin position="5"/>
        <end position="116"/>
    </location>
</feature>
<keyword evidence="11 16" id="KW-0456">Lyase</keyword>
<dbReference type="Proteomes" id="UP000051074">
    <property type="component" value="Unassembled WGS sequence"/>
</dbReference>
<keyword evidence="6 16" id="KW-0863">Zinc-finger</keyword>
<evidence type="ECO:0000256" key="15">
    <source>
        <dbReference type="ARBA" id="ARBA00060177"/>
    </source>
</evidence>
<comment type="cofactor">
    <cofactor evidence="16">
        <name>Zn(2+)</name>
        <dbReference type="ChEBI" id="CHEBI:29105"/>
    </cofactor>
    <text evidence="16">Binds 1 zinc ion per subunit.</text>
</comment>
<evidence type="ECO:0000313" key="19">
    <source>
        <dbReference type="EMBL" id="KRL02559.1"/>
    </source>
</evidence>
<dbReference type="EC" id="3.2.2.23" evidence="16"/>
<dbReference type="NCBIfam" id="TIGR00577">
    <property type="entry name" value="fpg"/>
    <property type="match status" value="1"/>
</dbReference>
<protein>
    <recommendedName>
        <fullName evidence="16">Formamidopyrimidine-DNA glycosylase</fullName>
        <shortName evidence="16">Fapy-DNA glycosylase</shortName>
        <ecNumber evidence="16">3.2.2.23</ecNumber>
    </recommendedName>
    <alternativeName>
        <fullName evidence="16">DNA-(apurinic or apyrimidinic site) lyase MutM</fullName>
        <shortName evidence="16">AP lyase MutM</shortName>
        <ecNumber evidence="16">4.2.99.18</ecNumber>
    </alternativeName>
</protein>
<comment type="function">
    <text evidence="16">Involved in base excision repair of DNA damaged by oxidation or by mutagenic agents. Acts as DNA glycosylase that recognizes and removes damaged bases. Has a preference for oxidized purines, such as 7,8-dihydro-8-oxoguanine (8-oxoG). Has AP (apurinic/apyrimidinic) lyase activity and introduces nicks in the DNA strand. Cleaves the DNA backbone by beta-delta elimination to generate a single-strand break at the site of the removed base with both 3'- and 5'-phosphates.</text>
</comment>
<feature type="active site" description="Proton donor; for delta-elimination activity" evidence="16">
    <location>
        <position position="265"/>
    </location>
</feature>
<dbReference type="EMBL" id="AZDU01000012">
    <property type="protein sequence ID" value="KRL02559.1"/>
    <property type="molecule type" value="Genomic_DNA"/>
</dbReference>
<feature type="active site" description="Proton donor" evidence="16">
    <location>
        <position position="6"/>
    </location>
</feature>
<gene>
    <name evidence="16" type="primary">mutM</name>
    <name evidence="16" type="synonym">fpg</name>
    <name evidence="19" type="ORF">FC20_GL000242</name>
</gene>
<feature type="binding site" evidence="16">
    <location>
        <position position="94"/>
    </location>
    <ligand>
        <name>DNA</name>
        <dbReference type="ChEBI" id="CHEBI:16991"/>
    </ligand>
</feature>
<dbReference type="InterPro" id="IPR015887">
    <property type="entry name" value="DNA_glyclase_Znf_dom_DNA_BS"/>
</dbReference>
<dbReference type="PANTHER" id="PTHR22993">
    <property type="entry name" value="FORMAMIDOPYRIMIDINE-DNA GLYCOSYLASE"/>
    <property type="match status" value="1"/>
</dbReference>
<dbReference type="Pfam" id="PF01149">
    <property type="entry name" value="Fapy_DNA_glyco"/>
    <property type="match status" value="1"/>
</dbReference>
<dbReference type="SUPFAM" id="SSF46946">
    <property type="entry name" value="S13-like H2TH domain"/>
    <property type="match status" value="1"/>
</dbReference>
<dbReference type="GO" id="GO:0003684">
    <property type="term" value="F:damaged DNA binding"/>
    <property type="evidence" value="ECO:0007669"/>
    <property type="project" value="InterPro"/>
</dbReference>
<dbReference type="PROSITE" id="PS01242">
    <property type="entry name" value="ZF_FPG_1"/>
    <property type="match status" value="1"/>
</dbReference>
<dbReference type="InterPro" id="IPR010663">
    <property type="entry name" value="Znf_FPG/IleRS"/>
</dbReference>
<dbReference type="SMART" id="SM00898">
    <property type="entry name" value="Fapy_DNA_glyco"/>
    <property type="match status" value="1"/>
</dbReference>
<dbReference type="Gene3D" id="1.10.8.50">
    <property type="match status" value="1"/>
</dbReference>